<evidence type="ECO:0000256" key="3">
    <source>
        <dbReference type="ARBA" id="ARBA00022833"/>
    </source>
</evidence>
<evidence type="ECO:0000256" key="1">
    <source>
        <dbReference type="ARBA" id="ARBA00022723"/>
    </source>
</evidence>
<dbReference type="InterPro" id="IPR013899">
    <property type="entry name" value="DUF1771"/>
</dbReference>
<dbReference type="SUPFAM" id="SSF160443">
    <property type="entry name" value="SMR domain-like"/>
    <property type="match status" value="1"/>
</dbReference>
<dbReference type="InterPro" id="IPR053242">
    <property type="entry name" value="PAM2-like_domain"/>
</dbReference>
<evidence type="ECO:0000259" key="7">
    <source>
        <dbReference type="PROSITE" id="PS50828"/>
    </source>
</evidence>
<accession>A0A9P3LW69</accession>
<dbReference type="InterPro" id="IPR036063">
    <property type="entry name" value="Smr_dom_sf"/>
</dbReference>
<evidence type="ECO:0000256" key="4">
    <source>
        <dbReference type="PROSITE-ProRule" id="PRU00723"/>
    </source>
</evidence>
<dbReference type="Pfam" id="PF01713">
    <property type="entry name" value="Smr"/>
    <property type="match status" value="1"/>
</dbReference>
<name>A0A9P3LW69_9FUNG</name>
<keyword evidence="9" id="KW-1185">Reference proteome</keyword>
<feature type="region of interest" description="Disordered" evidence="5">
    <location>
        <begin position="403"/>
        <end position="429"/>
    </location>
</feature>
<feature type="domain" description="Smr" evidence="7">
    <location>
        <begin position="582"/>
        <end position="662"/>
    </location>
</feature>
<evidence type="ECO:0000256" key="2">
    <source>
        <dbReference type="ARBA" id="ARBA00022771"/>
    </source>
</evidence>
<reference evidence="8" key="1">
    <citation type="submission" date="2021-11" db="EMBL/GenBank/DDBJ databases">
        <authorList>
            <person name="Herlambang A."/>
            <person name="Guo Y."/>
            <person name="Takashima Y."/>
            <person name="Nishizawa T."/>
        </authorList>
    </citation>
    <scope>NUCLEOTIDE SEQUENCE</scope>
    <source>
        <strain evidence="8">E1425</strain>
    </source>
</reference>
<feature type="zinc finger region" description="C3H1-type" evidence="4">
    <location>
        <begin position="294"/>
        <end position="317"/>
    </location>
</feature>
<feature type="domain" description="C3H1-type" evidence="6">
    <location>
        <begin position="318"/>
        <end position="345"/>
    </location>
</feature>
<protein>
    <submittedName>
        <fullName evidence="8">Uncharacterized protein</fullName>
    </submittedName>
</protein>
<evidence type="ECO:0000313" key="9">
    <source>
        <dbReference type="Proteomes" id="UP000827284"/>
    </source>
</evidence>
<feature type="domain" description="C3H1-type" evidence="6">
    <location>
        <begin position="294"/>
        <end position="317"/>
    </location>
</feature>
<dbReference type="InterPro" id="IPR036855">
    <property type="entry name" value="Znf_CCCH_sf"/>
</dbReference>
<gene>
    <name evidence="8" type="ORF">EMPS_05130</name>
</gene>
<dbReference type="OrthoDB" id="3247158at2759"/>
<dbReference type="PANTHER" id="PTHR46651">
    <property type="entry name" value="POLYADENYLATE-BINDING PROTEIN-INTERACTING PROTEIN 7"/>
    <property type="match status" value="1"/>
</dbReference>
<keyword evidence="2 4" id="KW-0863">Zinc-finger</keyword>
<feature type="compositionally biased region" description="Low complexity" evidence="5">
    <location>
        <begin position="415"/>
        <end position="425"/>
    </location>
</feature>
<reference evidence="8" key="2">
    <citation type="journal article" date="2022" name="Microbiol. Resour. Announc.">
        <title>Whole-Genome Sequence of Entomortierella parvispora E1425, a Mucoromycotan Fungus Associated with Burkholderiaceae-Related Endosymbiotic Bacteria.</title>
        <authorList>
            <person name="Herlambang A."/>
            <person name="Guo Y."/>
            <person name="Takashima Y."/>
            <person name="Narisawa K."/>
            <person name="Ohta H."/>
            <person name="Nishizawa T."/>
        </authorList>
    </citation>
    <scope>NUCLEOTIDE SEQUENCE</scope>
    <source>
        <strain evidence="8">E1425</strain>
    </source>
</reference>
<dbReference type="Gene3D" id="4.10.1000.10">
    <property type="entry name" value="Zinc finger, CCCH-type"/>
    <property type="match status" value="1"/>
</dbReference>
<evidence type="ECO:0000256" key="5">
    <source>
        <dbReference type="SAM" id="MobiDB-lite"/>
    </source>
</evidence>
<dbReference type="AlphaFoldDB" id="A0A9P3LW69"/>
<dbReference type="PROSITE" id="PS50828">
    <property type="entry name" value="SMR"/>
    <property type="match status" value="1"/>
</dbReference>
<dbReference type="Proteomes" id="UP000827284">
    <property type="component" value="Unassembled WGS sequence"/>
</dbReference>
<dbReference type="SMART" id="SM01162">
    <property type="entry name" value="DUF1771"/>
    <property type="match status" value="1"/>
</dbReference>
<dbReference type="Pfam" id="PF08590">
    <property type="entry name" value="DUF1771"/>
    <property type="match status" value="1"/>
</dbReference>
<evidence type="ECO:0000259" key="6">
    <source>
        <dbReference type="PROSITE" id="PS50103"/>
    </source>
</evidence>
<dbReference type="SMART" id="SM00356">
    <property type="entry name" value="ZnF_C3H1"/>
    <property type="match status" value="2"/>
</dbReference>
<keyword evidence="3 4" id="KW-0862">Zinc</keyword>
<dbReference type="InterPro" id="IPR002625">
    <property type="entry name" value="Smr_dom"/>
</dbReference>
<sequence length="666" mass="74024">MATWIANYLASLGLGQDFEPYITGVLYDRNLSEEDKSATIYDCLETNCDLGNVNLQDAVADLFTQYSQNGLFWMEAPLYSFGTSLDFQYPPASGGSRAIQIVRPQDDQNVPYTEQGNGSGSLEADLSRNPDSWARIDDDEDVNNAQGDQGVQPPQFFSGPRDTLDPFDDDEFNPFAPPSALDLEVLNNSRTLPSFGSYHSSTTEQQPLYPPPIFYSSEDNFGGSSVGDDEEANLDQDMTPLEMLVLIIRDVSPEKIEKAFEQTGYDFESTLARLMAEKSKEVDVLAQFVPQQSARSMQTCRHFLQGNCFRKDCWYSHDLDAMVCKFWLKGQCLKGETCEFNHFIDASKVVEEPVVVKQKPPAMDDFDFPSLAASAPVSKNKAPAKSGKKKKFQKITDLDFLNGGGHASQTDQESIKSNGSVNSSSPVDELTTQLQEKVKIASPPLARQGISYLATAAAAASKPLTPLQTVLTEEDTEKRRKAFKLLAAPATVPWLETGSTLNNAYLKSRAQAIDYAKQRNRCFEMATQAYLRNDGAAAAQLSNKGREFNDLMMATHRDASRQIFNSRHQSMIKSEVKGETWIDLHGLHVEESLVFLDEFMAKLEKELYTGTVYIVTGTGHHSINKKAKLRPAVIDWLDSWGYVWKEMSLDRIHGGVLAVQVINGKA</sequence>
<dbReference type="PROSITE" id="PS50103">
    <property type="entry name" value="ZF_C3H1"/>
    <property type="match status" value="2"/>
</dbReference>
<feature type="zinc finger region" description="C3H1-type" evidence="4">
    <location>
        <begin position="318"/>
        <end position="345"/>
    </location>
</feature>
<organism evidence="8 9">
    <name type="scientific">Entomortierella parvispora</name>
    <dbReference type="NCBI Taxonomy" id="205924"/>
    <lineage>
        <taxon>Eukaryota</taxon>
        <taxon>Fungi</taxon>
        <taxon>Fungi incertae sedis</taxon>
        <taxon>Mucoromycota</taxon>
        <taxon>Mortierellomycotina</taxon>
        <taxon>Mortierellomycetes</taxon>
        <taxon>Mortierellales</taxon>
        <taxon>Mortierellaceae</taxon>
        <taxon>Entomortierella</taxon>
    </lineage>
</organism>
<dbReference type="InterPro" id="IPR000571">
    <property type="entry name" value="Znf_CCCH"/>
</dbReference>
<dbReference type="SMART" id="SM00463">
    <property type="entry name" value="SMR"/>
    <property type="match status" value="1"/>
</dbReference>
<comment type="caution">
    <text evidence="8">The sequence shown here is derived from an EMBL/GenBank/DDBJ whole genome shotgun (WGS) entry which is preliminary data.</text>
</comment>
<evidence type="ECO:0000313" key="8">
    <source>
        <dbReference type="EMBL" id="GJJ72772.1"/>
    </source>
</evidence>
<feature type="region of interest" description="Disordered" evidence="5">
    <location>
        <begin position="108"/>
        <end position="164"/>
    </location>
</feature>
<dbReference type="EMBL" id="BQFW01000007">
    <property type="protein sequence ID" value="GJJ72772.1"/>
    <property type="molecule type" value="Genomic_DNA"/>
</dbReference>
<dbReference type="GO" id="GO:0008270">
    <property type="term" value="F:zinc ion binding"/>
    <property type="evidence" value="ECO:0007669"/>
    <property type="project" value="UniProtKB-KW"/>
</dbReference>
<dbReference type="PANTHER" id="PTHR46651:SF1">
    <property type="entry name" value="SMALL MUTS RELATED FAMILY PROTEIN"/>
    <property type="match status" value="1"/>
</dbReference>
<keyword evidence="1 4" id="KW-0479">Metal-binding</keyword>
<dbReference type="Gene3D" id="3.30.1370.110">
    <property type="match status" value="1"/>
</dbReference>
<dbReference type="SUPFAM" id="SSF90229">
    <property type="entry name" value="CCCH zinc finger"/>
    <property type="match status" value="1"/>
</dbReference>
<proteinExistence type="predicted"/>